<dbReference type="InterPro" id="IPR045026">
    <property type="entry name" value="LIMYB"/>
</dbReference>
<comment type="caution">
    <text evidence="3">The sequence shown here is derived from an EMBL/GenBank/DDBJ whole genome shotgun (WGS) entry which is preliminary data.</text>
</comment>
<dbReference type="InterPro" id="IPR024752">
    <property type="entry name" value="Myb/SANT-like_dom"/>
</dbReference>
<dbReference type="PANTHER" id="PTHR47584:SF14">
    <property type="entry name" value="L10-INTERACTING MYB DOMAIN-CONTAINING PROTEIN-LIKE"/>
    <property type="match status" value="1"/>
</dbReference>
<evidence type="ECO:0000256" key="1">
    <source>
        <dbReference type="SAM" id="MobiDB-lite"/>
    </source>
</evidence>
<dbReference type="AlphaFoldDB" id="A0AAW2DSS0"/>
<keyword evidence="4" id="KW-1185">Reference proteome</keyword>
<proteinExistence type="predicted"/>
<gene>
    <name evidence="3" type="ORF">SO802_000876</name>
</gene>
<reference evidence="3 4" key="1">
    <citation type="submission" date="2024-01" db="EMBL/GenBank/DDBJ databases">
        <title>A telomere-to-telomere, gap-free genome of sweet tea (Lithocarpus litseifolius).</title>
        <authorList>
            <person name="Zhou J."/>
        </authorList>
    </citation>
    <scope>NUCLEOTIDE SEQUENCE [LARGE SCALE GENOMIC DNA]</scope>
    <source>
        <strain evidence="3">Zhou-2022a</strain>
        <tissue evidence="3">Leaf</tissue>
    </source>
</reference>
<feature type="region of interest" description="Disordered" evidence="1">
    <location>
        <begin position="296"/>
        <end position="342"/>
    </location>
</feature>
<accession>A0AAW2DSS0</accession>
<dbReference type="Proteomes" id="UP001459277">
    <property type="component" value="Unassembled WGS sequence"/>
</dbReference>
<name>A0AAW2DSS0_9ROSI</name>
<evidence type="ECO:0000313" key="3">
    <source>
        <dbReference type="EMBL" id="KAL0013807.1"/>
    </source>
</evidence>
<sequence>MIVSDVRFIFPKNYPFCFKPDFETTNTMFSGNFVKTQNTIVGPPHQLFSKFVSSLLTLLFTPIPKLHLLSFTSSANSVFSKSIQLRAYLSHIFIQMVNSSSSSSTSLVRYRASVPSSASSSHRVPLLMEERTTDAEDGKLWPSVIEKHFIDVLLEEEAKGNMPQGQFKTGTWTVVLNEFNKRTNKNYNKTQLTQKFQRLKGRHRIFSHLIGRTGMGWDPISNTVTASEDAWAAAFAVNHKFKEFKKKGLQHYELLGRLFNSNTATGFLQMSSAQPSPNSDEERELDAAFLSSGTHVNVNTDSVDDVEELPTPSKAQSRRQVEKRPVEPSQSSGKRKKGHSLETMTEAILGFTEMRNRRAKRSTDTGECGVGGDTESVTQVVTLLNQHTDVDHVTYCKVMQELHNPRSRAAFFAMTVDRRRAWIEFVGGGLQ</sequence>
<protein>
    <recommendedName>
        <fullName evidence="2">Myb/SANT-like domain-containing protein</fullName>
    </recommendedName>
</protein>
<feature type="domain" description="Myb/SANT-like" evidence="2">
    <location>
        <begin position="141"/>
        <end position="233"/>
    </location>
</feature>
<evidence type="ECO:0000313" key="4">
    <source>
        <dbReference type="Proteomes" id="UP001459277"/>
    </source>
</evidence>
<dbReference type="Pfam" id="PF12776">
    <property type="entry name" value="Myb_DNA-bind_3"/>
    <property type="match status" value="1"/>
</dbReference>
<dbReference type="EMBL" id="JAZDWU010000001">
    <property type="protein sequence ID" value="KAL0013807.1"/>
    <property type="molecule type" value="Genomic_DNA"/>
</dbReference>
<evidence type="ECO:0000259" key="2">
    <source>
        <dbReference type="Pfam" id="PF12776"/>
    </source>
</evidence>
<dbReference type="PANTHER" id="PTHR47584">
    <property type="match status" value="1"/>
</dbReference>
<organism evidence="3 4">
    <name type="scientific">Lithocarpus litseifolius</name>
    <dbReference type="NCBI Taxonomy" id="425828"/>
    <lineage>
        <taxon>Eukaryota</taxon>
        <taxon>Viridiplantae</taxon>
        <taxon>Streptophyta</taxon>
        <taxon>Embryophyta</taxon>
        <taxon>Tracheophyta</taxon>
        <taxon>Spermatophyta</taxon>
        <taxon>Magnoliopsida</taxon>
        <taxon>eudicotyledons</taxon>
        <taxon>Gunneridae</taxon>
        <taxon>Pentapetalae</taxon>
        <taxon>rosids</taxon>
        <taxon>fabids</taxon>
        <taxon>Fagales</taxon>
        <taxon>Fagaceae</taxon>
        <taxon>Lithocarpus</taxon>
    </lineage>
</organism>